<gene>
    <name evidence="2" type="ORF">OCOJLMKI_1185</name>
</gene>
<reference evidence="2" key="2">
    <citation type="submission" date="2021-08" db="EMBL/GenBank/DDBJ databases">
        <authorList>
            <person name="Tani A."/>
            <person name="Ola A."/>
            <person name="Ogura Y."/>
            <person name="Katsura K."/>
            <person name="Hayashi T."/>
        </authorList>
    </citation>
    <scope>NUCLEOTIDE SEQUENCE</scope>
    <source>
        <strain evidence="2">DSM 19015</strain>
    </source>
</reference>
<protein>
    <submittedName>
        <fullName evidence="2">Uncharacterized protein</fullName>
    </submittedName>
</protein>
<keyword evidence="3" id="KW-1185">Reference proteome</keyword>
<reference evidence="2" key="1">
    <citation type="journal article" date="2021" name="Front. Microbiol.">
        <title>Comprehensive Comparative Genomics and Phenotyping of Methylobacterium Species.</title>
        <authorList>
            <person name="Alessa O."/>
            <person name="Ogura Y."/>
            <person name="Fujitani Y."/>
            <person name="Takami H."/>
            <person name="Hayashi T."/>
            <person name="Sahin N."/>
            <person name="Tani A."/>
        </authorList>
    </citation>
    <scope>NUCLEOTIDE SEQUENCE</scope>
    <source>
        <strain evidence="2">DSM 19015</strain>
    </source>
</reference>
<evidence type="ECO:0000256" key="1">
    <source>
        <dbReference type="SAM" id="Phobius"/>
    </source>
</evidence>
<feature type="transmembrane region" description="Helical" evidence="1">
    <location>
        <begin position="109"/>
        <end position="129"/>
    </location>
</feature>
<organism evidence="2 3">
    <name type="scientific">Methylobacterium iners</name>
    <dbReference type="NCBI Taxonomy" id="418707"/>
    <lineage>
        <taxon>Bacteria</taxon>
        <taxon>Pseudomonadati</taxon>
        <taxon>Pseudomonadota</taxon>
        <taxon>Alphaproteobacteria</taxon>
        <taxon>Hyphomicrobiales</taxon>
        <taxon>Methylobacteriaceae</taxon>
        <taxon>Methylobacterium</taxon>
    </lineage>
</organism>
<name>A0ABQ4RWL5_9HYPH</name>
<accession>A0ABQ4RWL5</accession>
<feature type="transmembrane region" description="Helical" evidence="1">
    <location>
        <begin position="38"/>
        <end position="58"/>
    </location>
</feature>
<sequence>MKKLVEAFHLSFLYHTMINVFACLFLTSFAAFLKPTTFKYVVFTEAVYAVTFLYYFFVYRRIVLATDPALISDINNSRLQILLVLNSIAYLIAPFFFDLNSAFLIKDSVLHIFLLPCAFTIPHLCIFIASKIYQRRAAAI</sequence>
<feature type="transmembrane region" description="Helical" evidence="1">
    <location>
        <begin position="79"/>
        <end position="97"/>
    </location>
</feature>
<proteinExistence type="predicted"/>
<keyword evidence="1" id="KW-0812">Transmembrane</keyword>
<keyword evidence="1" id="KW-1133">Transmembrane helix</keyword>
<dbReference type="Proteomes" id="UP001055125">
    <property type="component" value="Unassembled WGS sequence"/>
</dbReference>
<evidence type="ECO:0000313" key="3">
    <source>
        <dbReference type="Proteomes" id="UP001055125"/>
    </source>
</evidence>
<dbReference type="EMBL" id="BPQP01000017">
    <property type="protein sequence ID" value="GJD93987.1"/>
    <property type="molecule type" value="Genomic_DNA"/>
</dbReference>
<evidence type="ECO:0000313" key="2">
    <source>
        <dbReference type="EMBL" id="GJD93987.1"/>
    </source>
</evidence>
<feature type="transmembrane region" description="Helical" evidence="1">
    <location>
        <begin position="12"/>
        <end position="32"/>
    </location>
</feature>
<comment type="caution">
    <text evidence="2">The sequence shown here is derived from an EMBL/GenBank/DDBJ whole genome shotgun (WGS) entry which is preliminary data.</text>
</comment>
<keyword evidence="1" id="KW-0472">Membrane</keyword>